<evidence type="ECO:0000256" key="1">
    <source>
        <dbReference type="SAM" id="SignalP"/>
    </source>
</evidence>
<dbReference type="Pfam" id="PF23793">
    <property type="entry name" value="LysC"/>
    <property type="match status" value="1"/>
</dbReference>
<dbReference type="Proteomes" id="UP001458070">
    <property type="component" value="Unassembled WGS sequence"/>
</dbReference>
<feature type="signal peptide" evidence="1">
    <location>
        <begin position="1"/>
        <end position="35"/>
    </location>
</feature>
<feature type="chain" id="PRO_5046553020" evidence="1">
    <location>
        <begin position="36"/>
        <end position="111"/>
    </location>
</feature>
<dbReference type="InterPro" id="IPR058979">
    <property type="entry name" value="LysC-like"/>
</dbReference>
<comment type="caution">
    <text evidence="2">The sequence shown here is derived from an EMBL/GenBank/DDBJ whole genome shotgun (WGS) entry which is preliminary data.</text>
</comment>
<reference evidence="2 3" key="1">
    <citation type="submission" date="2024-04" db="EMBL/GenBank/DDBJ databases">
        <title>Draft genome assemblies of urinary isolates.</title>
        <authorList>
            <person name="Appleberry H."/>
            <person name="Kula A."/>
            <person name="Wolfe A.J."/>
            <person name="Putonti C."/>
        </authorList>
    </citation>
    <scope>NUCLEOTIDE SEQUENCE [LARGE SCALE GENOMIC DNA]</scope>
    <source>
        <strain evidence="2 3">UMB12529</strain>
    </source>
</reference>
<sequence>MSNSVMQKGSADVKQCRPRSMVTRALLLLCLTLSAAACKNAPPAPIIQLVREPVPESLTEETPRPVLDKPVTWGAVAIFSDRLMDALDACNADKAAIRQWDNLRQNTHKEP</sequence>
<keyword evidence="3" id="KW-1185">Reference proteome</keyword>
<dbReference type="RefSeq" id="WP_165790250.1">
    <property type="nucleotide sequence ID" value="NZ_CABGKG010000005.1"/>
</dbReference>
<proteinExistence type="predicted"/>
<accession>A0ABU9P3K5</accession>
<keyword evidence="1" id="KW-0732">Signal</keyword>
<evidence type="ECO:0000313" key="3">
    <source>
        <dbReference type="Proteomes" id="UP001458070"/>
    </source>
</evidence>
<dbReference type="EMBL" id="JBCGEM010000007">
    <property type="protein sequence ID" value="MEM0624613.1"/>
    <property type="molecule type" value="Genomic_DNA"/>
</dbReference>
<evidence type="ECO:0000313" key="2">
    <source>
        <dbReference type="EMBL" id="MEM0624613.1"/>
    </source>
</evidence>
<organism evidence="2 3">
    <name type="scientific">Klebsiella grimontii</name>
    <dbReference type="NCBI Taxonomy" id="2058152"/>
    <lineage>
        <taxon>Bacteria</taxon>
        <taxon>Pseudomonadati</taxon>
        <taxon>Pseudomonadota</taxon>
        <taxon>Gammaproteobacteria</taxon>
        <taxon>Enterobacterales</taxon>
        <taxon>Enterobacteriaceae</taxon>
        <taxon>Klebsiella/Raoultella group</taxon>
        <taxon>Klebsiella</taxon>
    </lineage>
</organism>
<name>A0ABU9P3K5_9ENTR</name>
<protein>
    <submittedName>
        <fullName evidence="2">Peptidase</fullName>
    </submittedName>
</protein>
<gene>
    <name evidence="2" type="ORF">AAFL32_12055</name>
</gene>